<protein>
    <submittedName>
        <fullName evidence="5">Uncharacterized protein</fullName>
    </submittedName>
</protein>
<comment type="caution">
    <text evidence="5">The sequence shown here is derived from an EMBL/GenBank/DDBJ whole genome shotgun (WGS) entry which is preliminary data.</text>
</comment>
<evidence type="ECO:0000256" key="4">
    <source>
        <dbReference type="SAM" id="Phobius"/>
    </source>
</evidence>
<keyword evidence="4" id="KW-0812">Transmembrane</keyword>
<keyword evidence="2" id="KW-0863">Zinc-finger</keyword>
<evidence type="ECO:0000313" key="5">
    <source>
        <dbReference type="EMBL" id="PAB60265.1"/>
    </source>
</evidence>
<gene>
    <name evidence="5" type="ORF">CCE28_05025</name>
</gene>
<accession>A0A267MN13</accession>
<dbReference type="Proteomes" id="UP000216024">
    <property type="component" value="Unassembled WGS sequence"/>
</dbReference>
<organism evidence="5 6">
    <name type="scientific">Anaeromicrobium sediminis</name>
    <dbReference type="NCBI Taxonomy" id="1478221"/>
    <lineage>
        <taxon>Bacteria</taxon>
        <taxon>Bacillati</taxon>
        <taxon>Bacillota</taxon>
        <taxon>Clostridia</taxon>
        <taxon>Peptostreptococcales</taxon>
        <taxon>Thermotaleaceae</taxon>
        <taxon>Anaeromicrobium</taxon>
    </lineage>
</organism>
<dbReference type="AlphaFoldDB" id="A0A267MN13"/>
<feature type="transmembrane region" description="Helical" evidence="4">
    <location>
        <begin position="173"/>
        <end position="197"/>
    </location>
</feature>
<keyword evidence="4" id="KW-1133">Transmembrane helix</keyword>
<dbReference type="GO" id="GO:0008270">
    <property type="term" value="F:zinc ion binding"/>
    <property type="evidence" value="ECO:0007669"/>
    <property type="project" value="UniProtKB-KW"/>
</dbReference>
<name>A0A267MN13_9FIRM</name>
<feature type="transmembrane region" description="Helical" evidence="4">
    <location>
        <begin position="149"/>
        <end position="167"/>
    </location>
</feature>
<dbReference type="InterPro" id="IPR019786">
    <property type="entry name" value="Zinc_finger_PHD-type_CS"/>
</dbReference>
<keyword evidence="6" id="KW-1185">Reference proteome</keyword>
<evidence type="ECO:0000313" key="6">
    <source>
        <dbReference type="Proteomes" id="UP000216024"/>
    </source>
</evidence>
<dbReference type="EMBL" id="NIBG01000003">
    <property type="protein sequence ID" value="PAB60265.1"/>
    <property type="molecule type" value="Genomic_DNA"/>
</dbReference>
<keyword evidence="1" id="KW-0479">Metal-binding</keyword>
<sequence length="250" mass="29002">MVIKNPILRRLMKCLSWTVTTFCSGEEISIDEELFSCDRCGNYGSFDLSESHNTYVVCGKCSQSQLHRHCTNCQGSDVIILNSRKRPQSFICESCHSTQKLPIDIYNNPVVVNKESIDDYCKELHKKRKKKKTKTWKHKFMSDENIERMIYIAIASPVISFLIYITNDYSITFSRFLLTFENFLICGVGVGFCIPTSRERKKNYSRESFLWPSIKIIFFILFTLIIVTSIGEKLTVSTGINFLKYIRVEN</sequence>
<evidence type="ECO:0000256" key="2">
    <source>
        <dbReference type="ARBA" id="ARBA00022771"/>
    </source>
</evidence>
<keyword evidence="4" id="KW-0472">Membrane</keyword>
<feature type="transmembrane region" description="Helical" evidence="4">
    <location>
        <begin position="209"/>
        <end position="230"/>
    </location>
</feature>
<keyword evidence="3" id="KW-0862">Zinc</keyword>
<proteinExistence type="predicted"/>
<reference evidence="5 6" key="1">
    <citation type="submission" date="2017-06" db="EMBL/GenBank/DDBJ databases">
        <title>Draft genome sequence of anaerobic fermentative bacterium Anaeromicrobium sediminis DY2726D isolated from West Pacific Ocean sediments.</title>
        <authorList>
            <person name="Zeng X."/>
        </authorList>
    </citation>
    <scope>NUCLEOTIDE SEQUENCE [LARGE SCALE GENOMIC DNA]</scope>
    <source>
        <strain evidence="5 6">DY2726D</strain>
    </source>
</reference>
<evidence type="ECO:0000256" key="3">
    <source>
        <dbReference type="ARBA" id="ARBA00022833"/>
    </source>
</evidence>
<evidence type="ECO:0000256" key="1">
    <source>
        <dbReference type="ARBA" id="ARBA00022723"/>
    </source>
</evidence>
<dbReference type="PROSITE" id="PS01359">
    <property type="entry name" value="ZF_PHD_1"/>
    <property type="match status" value="1"/>
</dbReference>
<dbReference type="RefSeq" id="WP_095131618.1">
    <property type="nucleotide sequence ID" value="NZ_NIBG01000003.1"/>
</dbReference>